<organism evidence="2 3">
    <name type="scientific">Nocardia sputorum</name>
    <dbReference type="NCBI Taxonomy" id="2984338"/>
    <lineage>
        <taxon>Bacteria</taxon>
        <taxon>Bacillati</taxon>
        <taxon>Actinomycetota</taxon>
        <taxon>Actinomycetes</taxon>
        <taxon>Mycobacteriales</taxon>
        <taxon>Nocardiaceae</taxon>
        <taxon>Nocardia</taxon>
    </lineage>
</organism>
<feature type="domain" description="HTH cro/C1-type" evidence="1">
    <location>
        <begin position="98"/>
        <end position="152"/>
    </location>
</feature>
<dbReference type="SUPFAM" id="SSF47413">
    <property type="entry name" value="lambda repressor-like DNA-binding domains"/>
    <property type="match status" value="1"/>
</dbReference>
<accession>A0ABM8D0Z8</accession>
<protein>
    <recommendedName>
        <fullName evidence="1">HTH cro/C1-type domain-containing protein</fullName>
    </recommendedName>
</protein>
<reference evidence="2 3" key="1">
    <citation type="submission" date="2022-11" db="EMBL/GenBank/DDBJ databases">
        <title>Genome Sequencing of Nocardia sp. ON39_IFM12276 and assembly.</title>
        <authorList>
            <person name="Shimojima M."/>
            <person name="Toyokawa M."/>
            <person name="Uesaka K."/>
        </authorList>
    </citation>
    <scope>NUCLEOTIDE SEQUENCE [LARGE SCALE GENOMIC DNA]</scope>
    <source>
        <strain evidence="2 3">IFM 12276</strain>
    </source>
</reference>
<evidence type="ECO:0000259" key="1">
    <source>
        <dbReference type="PROSITE" id="PS50943"/>
    </source>
</evidence>
<dbReference type="CDD" id="cd00093">
    <property type="entry name" value="HTH_XRE"/>
    <property type="match status" value="1"/>
</dbReference>
<dbReference type="InterPro" id="IPR010982">
    <property type="entry name" value="Lambda_DNA-bd_dom_sf"/>
</dbReference>
<dbReference type="Pfam" id="PF13560">
    <property type="entry name" value="HTH_31"/>
    <property type="match status" value="1"/>
</dbReference>
<proteinExistence type="predicted"/>
<keyword evidence="3" id="KW-1185">Reference proteome</keyword>
<name>A0ABM8D0Z8_9NOCA</name>
<dbReference type="Gene3D" id="1.10.260.40">
    <property type="entry name" value="lambda repressor-like DNA-binding domains"/>
    <property type="match status" value="1"/>
</dbReference>
<dbReference type="InterPro" id="IPR001387">
    <property type="entry name" value="Cro/C1-type_HTH"/>
</dbReference>
<dbReference type="EMBL" id="AP026978">
    <property type="protein sequence ID" value="BDU01003.1"/>
    <property type="molecule type" value="Genomic_DNA"/>
</dbReference>
<dbReference type="PROSITE" id="PS50943">
    <property type="entry name" value="HTH_CROC1"/>
    <property type="match status" value="1"/>
</dbReference>
<gene>
    <name evidence="2" type="ORF">IFM12276_40310</name>
</gene>
<evidence type="ECO:0000313" key="2">
    <source>
        <dbReference type="EMBL" id="BDU01003.1"/>
    </source>
</evidence>
<dbReference type="Proteomes" id="UP001317870">
    <property type="component" value="Chromosome"/>
</dbReference>
<dbReference type="SMART" id="SM00530">
    <property type="entry name" value="HTH_XRE"/>
    <property type="match status" value="1"/>
</dbReference>
<evidence type="ECO:0000313" key="3">
    <source>
        <dbReference type="Proteomes" id="UP001317870"/>
    </source>
</evidence>
<sequence length="517" mass="56807">MSREMPNRDAIARIDRPSLAWRYLICAHSCTEITLPIVDGWPIFKERRWPDFRRALTPFEAVPVVVASDQVTEDVAMAQQPRELAAMESARQFFGAELRHWRLLRKLSLNQLGAISHDSGSLIGKIEKAQRRPTQAFAARMDRALDTDGILQRMWLDMNSAAAEMSTSPPLVAAETAAPWVGLEAFDPVREWLESAVPTFGRGTGHRRVGSTDVAVMWSMCSVFANADHHLGGGYARATLARLIDDVVTPALRGSYDDQTASQLYAVSARLCNLSGFMCFDSAQQGLGQQYFQQALQLAKAARNTALGAHILTDMSMQAHYLSRPTEAVRCGTAAVQAAEQSGSPSTAARCNALLARAHALNNDASVSARAMHDAERHLGRARPDDEPDWIRFFTDRQLSAEFMYVAHDGRRPTDVREQAPIVLADSVGMERRKVLVAATLAASFVPEDGERVCKSDVDVEQACQVLLDTLPAARGLTSSRAIESINLVRRRLAPFASMPAVQQVEHEFQTSVALVG</sequence>